<proteinExistence type="predicted"/>
<evidence type="ECO:0000313" key="2">
    <source>
        <dbReference type="Proteomes" id="UP000492821"/>
    </source>
</evidence>
<dbReference type="Pfam" id="PF10318">
    <property type="entry name" value="7TM_GPCR_Srh"/>
    <property type="match status" value="1"/>
</dbReference>
<feature type="transmembrane region" description="Helical" evidence="1">
    <location>
        <begin position="20"/>
        <end position="40"/>
    </location>
</feature>
<evidence type="ECO:0000256" key="1">
    <source>
        <dbReference type="SAM" id="Phobius"/>
    </source>
</evidence>
<keyword evidence="1" id="KW-1133">Transmembrane helix</keyword>
<dbReference type="WBParaSite" id="Pan_g15061.t1">
    <property type="protein sequence ID" value="Pan_g15061.t1"/>
    <property type="gene ID" value="Pan_g15061"/>
</dbReference>
<feature type="transmembrane region" description="Helical" evidence="1">
    <location>
        <begin position="109"/>
        <end position="134"/>
    </location>
</feature>
<feature type="transmembrane region" description="Helical" evidence="1">
    <location>
        <begin position="170"/>
        <end position="199"/>
    </location>
</feature>
<accession>A0A7E4V0D1</accession>
<reference evidence="2" key="1">
    <citation type="journal article" date="2013" name="Genetics">
        <title>The draft genome and transcriptome of Panagrellus redivivus are shaped by the harsh demands of a free-living lifestyle.</title>
        <authorList>
            <person name="Srinivasan J."/>
            <person name="Dillman A.R."/>
            <person name="Macchietto M.G."/>
            <person name="Heikkinen L."/>
            <person name="Lakso M."/>
            <person name="Fracchia K.M."/>
            <person name="Antoshechkin I."/>
            <person name="Mortazavi A."/>
            <person name="Wong G."/>
            <person name="Sternberg P.W."/>
        </authorList>
    </citation>
    <scope>NUCLEOTIDE SEQUENCE [LARGE SCALE GENOMIC DNA]</scope>
    <source>
        <strain evidence="2">MT8872</strain>
    </source>
</reference>
<reference evidence="3" key="2">
    <citation type="submission" date="2020-10" db="UniProtKB">
        <authorList>
            <consortium name="WormBaseParasite"/>
        </authorList>
    </citation>
    <scope>IDENTIFICATION</scope>
</reference>
<dbReference type="Proteomes" id="UP000492821">
    <property type="component" value="Unassembled WGS sequence"/>
</dbReference>
<organism evidence="2 3">
    <name type="scientific">Panagrellus redivivus</name>
    <name type="common">Microworm</name>
    <dbReference type="NCBI Taxonomy" id="6233"/>
    <lineage>
        <taxon>Eukaryota</taxon>
        <taxon>Metazoa</taxon>
        <taxon>Ecdysozoa</taxon>
        <taxon>Nematoda</taxon>
        <taxon>Chromadorea</taxon>
        <taxon>Rhabditida</taxon>
        <taxon>Tylenchina</taxon>
        <taxon>Panagrolaimomorpha</taxon>
        <taxon>Panagrolaimoidea</taxon>
        <taxon>Panagrolaimidae</taxon>
        <taxon>Panagrellus</taxon>
    </lineage>
</organism>
<dbReference type="InterPro" id="IPR019422">
    <property type="entry name" value="7TM_GPCR_serpentine_rcpt_Srh"/>
</dbReference>
<keyword evidence="1" id="KW-0812">Transmembrane</keyword>
<sequence>MFIFMMHMIITKSSSEMSGYKWYLVHQLVWSYLFDLYVGLWKVVPLWPFYIGYSAGIFANAPGNTTTLQLVFPAIFSVGMGFGIYISVVHRYAQASPFSIFYQLYSNMVIRIVTYIVIFIFIEAVIMVPLLFVVPKQDDLRGAMTKDYPVLTEVFRRHPSIFGFEATDNLIIYIIITIYWDVSLVFTTSMFCFMLHMIITKSSSEMSGYKWYLVHQLTWSYLFDVYVGLWKVVPF</sequence>
<name>A0A7E4V0D1_PANRE</name>
<feature type="transmembrane region" description="Helical" evidence="1">
    <location>
        <begin position="70"/>
        <end position="88"/>
    </location>
</feature>
<evidence type="ECO:0000313" key="3">
    <source>
        <dbReference type="WBParaSite" id="Pan_g15061.t1"/>
    </source>
</evidence>
<keyword evidence="2" id="KW-1185">Reference proteome</keyword>
<dbReference type="AlphaFoldDB" id="A0A7E4V0D1"/>
<keyword evidence="1" id="KW-0472">Membrane</keyword>
<protein>
    <submittedName>
        <fullName evidence="3">7TM_GPCR_Srx domain-containing protein</fullName>
    </submittedName>
</protein>